<feature type="domain" description="Thiolase C-terminal" evidence="1">
    <location>
        <begin position="168"/>
        <end position="205"/>
    </location>
</feature>
<feature type="non-terminal residue" evidence="2">
    <location>
        <position position="206"/>
    </location>
</feature>
<gene>
    <name evidence="2" type="ORF">METZ01_LOCUS474357</name>
</gene>
<organism evidence="2">
    <name type="scientific">marine metagenome</name>
    <dbReference type="NCBI Taxonomy" id="408172"/>
    <lineage>
        <taxon>unclassified sequences</taxon>
        <taxon>metagenomes</taxon>
        <taxon>ecological metagenomes</taxon>
    </lineage>
</organism>
<dbReference type="SUPFAM" id="SSF53901">
    <property type="entry name" value="Thiolase-like"/>
    <property type="match status" value="2"/>
</dbReference>
<reference evidence="2" key="1">
    <citation type="submission" date="2018-05" db="EMBL/GenBank/DDBJ databases">
        <authorList>
            <person name="Lanie J.A."/>
            <person name="Ng W.-L."/>
            <person name="Kazmierczak K.M."/>
            <person name="Andrzejewski T.M."/>
            <person name="Davidsen T.M."/>
            <person name="Wayne K.J."/>
            <person name="Tettelin H."/>
            <person name="Glass J.I."/>
            <person name="Rusch D."/>
            <person name="Podicherti R."/>
            <person name="Tsui H.-C.T."/>
            <person name="Winkler M.E."/>
        </authorList>
    </citation>
    <scope>NUCLEOTIDE SEQUENCE</scope>
</reference>
<proteinExistence type="predicted"/>
<dbReference type="InterPro" id="IPR016039">
    <property type="entry name" value="Thiolase-like"/>
</dbReference>
<dbReference type="Pfam" id="PF22691">
    <property type="entry name" value="Thiolase_C_1"/>
    <property type="match status" value="1"/>
</dbReference>
<evidence type="ECO:0000313" key="2">
    <source>
        <dbReference type="EMBL" id="SVE21503.1"/>
    </source>
</evidence>
<dbReference type="PANTHER" id="PTHR42870">
    <property type="entry name" value="ACETYL-COA C-ACETYLTRANSFERASE"/>
    <property type="match status" value="1"/>
</dbReference>
<dbReference type="EMBL" id="UINC01201936">
    <property type="protein sequence ID" value="SVE21503.1"/>
    <property type="molecule type" value="Genomic_DNA"/>
</dbReference>
<protein>
    <recommendedName>
        <fullName evidence="1">Thiolase C-terminal domain-containing protein</fullName>
    </recommendedName>
</protein>
<dbReference type="CDD" id="cd00829">
    <property type="entry name" value="SCP-x_thiolase"/>
    <property type="match status" value="1"/>
</dbReference>
<dbReference type="InterPro" id="IPR055140">
    <property type="entry name" value="Thiolase_C_2"/>
</dbReference>
<dbReference type="Gene3D" id="3.40.47.10">
    <property type="match status" value="1"/>
</dbReference>
<accession>A0A383BNY0</accession>
<dbReference type="GO" id="GO:0016746">
    <property type="term" value="F:acyltransferase activity"/>
    <property type="evidence" value="ECO:0007669"/>
    <property type="project" value="InterPro"/>
</dbReference>
<name>A0A383BNY0_9ZZZZ</name>
<dbReference type="AlphaFoldDB" id="A0A383BNY0"/>
<sequence>MGIAIGVEQMGKMGLLSGATKSERNVFEPSGRYGAVMGVDGFLGTETMPGVFAQAGMQYAYENDGVGFEQFARVAYKNHKHSTLNPLAQYQKEFSMEEVMSAPVQSYPNTLLMCCPTGDGAAAVILVSEEKLRSLPTETQKRAVKISASVLTSDPYVESGQVQPDVNTLTKNAASQAYEMSGVGPEDLDLVELHDCFATAELIHYD</sequence>
<evidence type="ECO:0000259" key="1">
    <source>
        <dbReference type="Pfam" id="PF22691"/>
    </source>
</evidence>
<dbReference type="PANTHER" id="PTHR42870:SF1">
    <property type="entry name" value="NON-SPECIFIC LIPID-TRANSFER PROTEIN-LIKE 2"/>
    <property type="match status" value="1"/>
</dbReference>